<dbReference type="SUPFAM" id="SSF51905">
    <property type="entry name" value="FAD/NAD(P)-binding domain"/>
    <property type="match status" value="1"/>
</dbReference>
<dbReference type="PANTHER" id="PTHR43876">
    <property type="entry name" value="UBIQUINONE BIOSYNTHESIS MONOOXYGENASE COQ6, MITOCHONDRIAL"/>
    <property type="match status" value="1"/>
</dbReference>
<evidence type="ECO:0000313" key="10">
    <source>
        <dbReference type="Proteomes" id="UP000242886"/>
    </source>
</evidence>
<dbReference type="InterPro" id="IPR002938">
    <property type="entry name" value="FAD-bd"/>
</dbReference>
<dbReference type="PANTHER" id="PTHR43876:SF8">
    <property type="entry name" value="2-OCTAPRENYL-6-METHOXYPHENOL HYDROXYLASE"/>
    <property type="match status" value="1"/>
</dbReference>
<feature type="domain" description="FAD-binding" evidence="8">
    <location>
        <begin position="28"/>
        <end position="358"/>
    </location>
</feature>
<comment type="pathway">
    <text evidence="2">Cofactor biosynthesis; ubiquinone biosynthesis.</text>
</comment>
<evidence type="ECO:0000256" key="4">
    <source>
        <dbReference type="ARBA" id="ARBA00022630"/>
    </source>
</evidence>
<dbReference type="NCBIfam" id="TIGR01988">
    <property type="entry name" value="Ubi-OHases"/>
    <property type="match status" value="1"/>
</dbReference>
<dbReference type="InterPro" id="IPR010971">
    <property type="entry name" value="UbiH/COQ6"/>
</dbReference>
<evidence type="ECO:0000256" key="3">
    <source>
        <dbReference type="ARBA" id="ARBA00005349"/>
    </source>
</evidence>
<dbReference type="InterPro" id="IPR051205">
    <property type="entry name" value="UbiH/COQ6_monooxygenase"/>
</dbReference>
<keyword evidence="5" id="KW-0274">FAD</keyword>
<evidence type="ECO:0000256" key="1">
    <source>
        <dbReference type="ARBA" id="ARBA00001974"/>
    </source>
</evidence>
<dbReference type="EMBL" id="LT837803">
    <property type="protein sequence ID" value="SMB21084.1"/>
    <property type="molecule type" value="Genomic_DNA"/>
</dbReference>
<dbReference type="Proteomes" id="UP000242886">
    <property type="component" value="Chromosome SDENCHOL"/>
</dbReference>
<dbReference type="GO" id="GO:0071949">
    <property type="term" value="F:FAD binding"/>
    <property type="evidence" value="ECO:0007669"/>
    <property type="project" value="InterPro"/>
</dbReference>
<gene>
    <name evidence="9" type="primary">ubiH</name>
    <name evidence="9" type="ORF">SDENCHOL_10096</name>
</gene>
<dbReference type="AlphaFoldDB" id="A0A7Z7HNU4"/>
<protein>
    <submittedName>
        <fullName evidence="9">2-octaprenyl-6-methoxyphenol hydroxylase oxidoreductase</fullName>
    </submittedName>
</protein>
<dbReference type="Gene3D" id="3.50.50.60">
    <property type="entry name" value="FAD/NAD(P)-binding domain"/>
    <property type="match status" value="2"/>
</dbReference>
<name>A0A7Z7HNU4_9PROT</name>
<dbReference type="GO" id="GO:0008681">
    <property type="term" value="F:2-octaprenyl-6-methoxyphenol hydroxylase activity"/>
    <property type="evidence" value="ECO:0007669"/>
    <property type="project" value="TreeGrafter"/>
</dbReference>
<keyword evidence="7" id="KW-0503">Monooxygenase</keyword>
<dbReference type="PRINTS" id="PR00420">
    <property type="entry name" value="RNGMNOXGNASE"/>
</dbReference>
<dbReference type="InterPro" id="IPR036188">
    <property type="entry name" value="FAD/NAD-bd_sf"/>
</dbReference>
<keyword evidence="4" id="KW-0285">Flavoprotein</keyword>
<sequence>MAKSGDPTYFGAHLADIAAPPRTAEEATPVAIIGGGLAGMTLALALRQHGIGARIFDARPRGAARHDPRALALSHGSQQTFAWLGLWPQIAAAATPIVSIHVSQRGGFGRTRITAAEQDVPALGQVVAAGHIAAVLDTALAAAGIEYHEHTRIDCVNMDADTGRVWLRDDRGDARDSARLVIYAEGAVDAAHADAATQTRTRDYGQHALVCEARTSTPHHGTAYERFTAQGPLALLPCGAADNFSVVYTCSPDEARRLLSLDDAAFLAALQAHFGLGQRLRFVAATPRHVFPLGLRYRRSPIGPRRVWLGNAAQTLHPVAGQGFNLALRDIRDLARVLTGSPDPGARATLQRYANTRRIDRAGTIGFTDGIVRLFSNDLPLLREGRGLALLALDLLPPLRGLVARRMMYGTRDG</sequence>
<evidence type="ECO:0000256" key="6">
    <source>
        <dbReference type="ARBA" id="ARBA00023002"/>
    </source>
</evidence>
<accession>A0A7Z7HNU4</accession>
<dbReference type="Pfam" id="PF01494">
    <property type="entry name" value="FAD_binding_3"/>
    <property type="match status" value="1"/>
</dbReference>
<evidence type="ECO:0000259" key="8">
    <source>
        <dbReference type="Pfam" id="PF01494"/>
    </source>
</evidence>
<dbReference type="GO" id="GO:0006744">
    <property type="term" value="P:ubiquinone biosynthetic process"/>
    <property type="evidence" value="ECO:0007669"/>
    <property type="project" value="UniProtKB-UniPathway"/>
</dbReference>
<organism evidence="9 10">
    <name type="scientific">Sterolibacterium denitrificans</name>
    <dbReference type="NCBI Taxonomy" id="157592"/>
    <lineage>
        <taxon>Bacteria</taxon>
        <taxon>Pseudomonadati</taxon>
        <taxon>Pseudomonadota</taxon>
        <taxon>Betaproteobacteria</taxon>
        <taxon>Nitrosomonadales</taxon>
        <taxon>Sterolibacteriaceae</taxon>
        <taxon>Sterolibacterium</taxon>
    </lineage>
</organism>
<evidence type="ECO:0000256" key="5">
    <source>
        <dbReference type="ARBA" id="ARBA00022827"/>
    </source>
</evidence>
<comment type="similarity">
    <text evidence="3">Belongs to the UbiH/COQ6 family.</text>
</comment>
<evidence type="ECO:0000313" key="9">
    <source>
        <dbReference type="EMBL" id="SMB21084.1"/>
    </source>
</evidence>
<dbReference type="RefSeq" id="WP_154715674.1">
    <property type="nucleotide sequence ID" value="NZ_LT837803.1"/>
</dbReference>
<keyword evidence="10" id="KW-1185">Reference proteome</keyword>
<dbReference type="UniPathway" id="UPA00232"/>
<evidence type="ECO:0000256" key="2">
    <source>
        <dbReference type="ARBA" id="ARBA00004749"/>
    </source>
</evidence>
<reference evidence="9" key="1">
    <citation type="submission" date="2017-03" db="EMBL/GenBank/DDBJ databases">
        <authorList>
            <consortium name="AG Boll"/>
        </authorList>
    </citation>
    <scope>NUCLEOTIDE SEQUENCE [LARGE SCALE GENOMIC DNA]</scope>
    <source>
        <strain evidence="9">Chol</strain>
    </source>
</reference>
<comment type="cofactor">
    <cofactor evidence="1">
        <name>FAD</name>
        <dbReference type="ChEBI" id="CHEBI:57692"/>
    </cofactor>
</comment>
<evidence type="ECO:0000256" key="7">
    <source>
        <dbReference type="ARBA" id="ARBA00023033"/>
    </source>
</evidence>
<keyword evidence="6" id="KW-0560">Oxidoreductase</keyword>
<proteinExistence type="inferred from homology"/>